<keyword evidence="5" id="KW-1185">Reference proteome</keyword>
<dbReference type="Gene3D" id="3.20.20.380">
    <property type="entry name" value="Copper homeostasis (CutC) domain"/>
    <property type="match status" value="1"/>
</dbReference>
<dbReference type="GO" id="GO:0016491">
    <property type="term" value="F:oxidoreductase activity"/>
    <property type="evidence" value="ECO:0007669"/>
    <property type="project" value="UniProtKB-KW"/>
</dbReference>
<keyword evidence="3" id="KW-0963">Cytoplasm</keyword>
<evidence type="ECO:0000256" key="1">
    <source>
        <dbReference type="ARBA" id="ARBA00007768"/>
    </source>
</evidence>
<reference evidence="4 5" key="1">
    <citation type="submission" date="2020-01" db="EMBL/GenBank/DDBJ databases">
        <title>Whole genome and functional gene identification of agarase of Vibrio HN897.</title>
        <authorList>
            <person name="Liu Y."/>
            <person name="Zhao Z."/>
        </authorList>
    </citation>
    <scope>NUCLEOTIDE SEQUENCE [LARGE SCALE GENOMIC DNA]</scope>
    <source>
        <strain evidence="4 5">HN897</strain>
    </source>
</reference>
<dbReference type="GO" id="GO:0005507">
    <property type="term" value="F:copper ion binding"/>
    <property type="evidence" value="ECO:0007669"/>
    <property type="project" value="TreeGrafter"/>
</dbReference>
<dbReference type="FunFam" id="3.20.20.380:FF:000001">
    <property type="entry name" value="Copper homeostasis protein CutC"/>
    <property type="match status" value="1"/>
</dbReference>
<dbReference type="GO" id="GO:0005737">
    <property type="term" value="C:cytoplasm"/>
    <property type="evidence" value="ECO:0007669"/>
    <property type="project" value="UniProtKB-SubCell"/>
</dbReference>
<dbReference type="KEGG" id="vas:GT360_03420"/>
<dbReference type="InterPro" id="IPR036822">
    <property type="entry name" value="CutC-like_dom_sf"/>
</dbReference>
<dbReference type="PROSITE" id="PS00070">
    <property type="entry name" value="ALDEHYDE_DEHYDR_CYS"/>
    <property type="match status" value="1"/>
</dbReference>
<dbReference type="Pfam" id="PF03932">
    <property type="entry name" value="CutC"/>
    <property type="match status" value="1"/>
</dbReference>
<accession>A0A7Z2T1N8</accession>
<evidence type="ECO:0000313" key="5">
    <source>
        <dbReference type="Proteomes" id="UP000464262"/>
    </source>
</evidence>
<comment type="similarity">
    <text evidence="1 3">Belongs to the CutC family.</text>
</comment>
<dbReference type="Proteomes" id="UP000464262">
    <property type="component" value="Chromosome 1"/>
</dbReference>
<dbReference type="PANTHER" id="PTHR12598:SF0">
    <property type="entry name" value="COPPER HOMEOSTASIS PROTEIN CUTC HOMOLOG"/>
    <property type="match status" value="1"/>
</dbReference>
<proteinExistence type="inferred from homology"/>
<dbReference type="PANTHER" id="PTHR12598">
    <property type="entry name" value="COPPER HOMEOSTASIS PROTEIN CUTC"/>
    <property type="match status" value="1"/>
</dbReference>
<gene>
    <name evidence="3" type="primary">cutC</name>
    <name evidence="4" type="ORF">GT360_03420</name>
</gene>
<dbReference type="InterPro" id="IPR016160">
    <property type="entry name" value="Ald_DH_CS_CYS"/>
</dbReference>
<protein>
    <recommendedName>
        <fullName evidence="3">PF03932 family protein CutC</fullName>
    </recommendedName>
</protein>
<name>A0A7Z2T1N8_9VIBR</name>
<dbReference type="HAMAP" id="MF_00795">
    <property type="entry name" value="CutC"/>
    <property type="match status" value="1"/>
</dbReference>
<comment type="caution">
    <text evidence="3">Once thought to be involved in copper homeostasis, experiments in E.coli have shown this is not the case.</text>
</comment>
<dbReference type="AlphaFoldDB" id="A0A7Z2T1N8"/>
<sequence length="248" mass="26416">MQIEVCIDHLESLPLAIEGGASRIELCSSLDLGGLTPSYGLMCRAAKLSRVPVYAMIRPRQGDFLYNEYDVELMCLDIEAAATAGLQGIVTGMLTVEGHLDMPAMSKLVDTAKANGLGVTFHRAIDQCADIEQALEQIIRLGCERVLTSGQACSAQEGISTLRALVEQADGRISIMAGAGVNAQNVNDIVTQTHVNEVHLSGKTTRNSQMTFVSNAAQMGNTEVDDFIVPITNPKAIQAVADALNKLG</sequence>
<keyword evidence="2" id="KW-0560">Oxidoreductase</keyword>
<dbReference type="EMBL" id="CP047475">
    <property type="protein sequence ID" value="QIA62620.1"/>
    <property type="molecule type" value="Genomic_DNA"/>
</dbReference>
<evidence type="ECO:0000256" key="2">
    <source>
        <dbReference type="ARBA" id="ARBA00023002"/>
    </source>
</evidence>
<dbReference type="InterPro" id="IPR005627">
    <property type="entry name" value="CutC-like"/>
</dbReference>
<evidence type="ECO:0000256" key="3">
    <source>
        <dbReference type="HAMAP-Rule" id="MF_00795"/>
    </source>
</evidence>
<comment type="subcellular location">
    <subcellularLocation>
        <location evidence="3">Cytoplasm</location>
    </subcellularLocation>
</comment>
<dbReference type="SUPFAM" id="SSF110395">
    <property type="entry name" value="CutC-like"/>
    <property type="match status" value="1"/>
</dbReference>
<evidence type="ECO:0000313" key="4">
    <source>
        <dbReference type="EMBL" id="QIA62620.1"/>
    </source>
</evidence>
<dbReference type="RefSeq" id="WP_164647515.1">
    <property type="nucleotide sequence ID" value="NZ_CP047475.1"/>
</dbReference>
<organism evidence="4 5">
    <name type="scientific">Vibrio astriarenae</name>
    <dbReference type="NCBI Taxonomy" id="1481923"/>
    <lineage>
        <taxon>Bacteria</taxon>
        <taxon>Pseudomonadati</taxon>
        <taxon>Pseudomonadota</taxon>
        <taxon>Gammaproteobacteria</taxon>
        <taxon>Vibrionales</taxon>
        <taxon>Vibrionaceae</taxon>
        <taxon>Vibrio</taxon>
    </lineage>
</organism>